<evidence type="ECO:0000259" key="3">
    <source>
        <dbReference type="PROSITE" id="PS51144"/>
    </source>
</evidence>
<dbReference type="GO" id="GO:0005886">
    <property type="term" value="C:plasma membrane"/>
    <property type="evidence" value="ECO:0007669"/>
    <property type="project" value="TreeGrafter"/>
</dbReference>
<evidence type="ECO:0000313" key="5">
    <source>
        <dbReference type="Proteomes" id="UP000472264"/>
    </source>
</evidence>
<dbReference type="GO" id="GO:0008270">
    <property type="term" value="F:zinc ion binding"/>
    <property type="evidence" value="ECO:0007669"/>
    <property type="project" value="InterPro"/>
</dbReference>
<dbReference type="AlphaFoldDB" id="A0A665TUP1"/>
<organism evidence="4 5">
    <name type="scientific">Echeneis naucrates</name>
    <name type="common">Live sharksucker</name>
    <dbReference type="NCBI Taxonomy" id="173247"/>
    <lineage>
        <taxon>Eukaryota</taxon>
        <taxon>Metazoa</taxon>
        <taxon>Chordata</taxon>
        <taxon>Craniata</taxon>
        <taxon>Vertebrata</taxon>
        <taxon>Euteleostomi</taxon>
        <taxon>Actinopterygii</taxon>
        <taxon>Neopterygii</taxon>
        <taxon>Teleostei</taxon>
        <taxon>Neoteleostei</taxon>
        <taxon>Acanthomorphata</taxon>
        <taxon>Carangaria</taxon>
        <taxon>Carangiformes</taxon>
        <taxon>Echeneidae</taxon>
        <taxon>Echeneis</taxon>
    </lineage>
</organism>
<dbReference type="InterPro" id="IPR023561">
    <property type="entry name" value="Carbonic_anhydrase_a-class"/>
</dbReference>
<dbReference type="Proteomes" id="UP000472264">
    <property type="component" value="Chromosome 6"/>
</dbReference>
<dbReference type="SMART" id="SM01057">
    <property type="entry name" value="Carb_anhydrase"/>
    <property type="match status" value="1"/>
</dbReference>
<proteinExistence type="inferred from homology"/>
<dbReference type="Pfam" id="PF00194">
    <property type="entry name" value="Carb_anhydrase"/>
    <property type="match status" value="1"/>
</dbReference>
<keyword evidence="2" id="KW-0812">Transmembrane</keyword>
<keyword evidence="2" id="KW-0472">Membrane</keyword>
<dbReference type="SUPFAM" id="SSF51069">
    <property type="entry name" value="Carbonic anhydrase"/>
    <property type="match status" value="1"/>
</dbReference>
<evidence type="ECO:0000256" key="1">
    <source>
        <dbReference type="ARBA" id="ARBA00010718"/>
    </source>
</evidence>
<reference evidence="4" key="1">
    <citation type="submission" date="2021-04" db="EMBL/GenBank/DDBJ databases">
        <authorList>
            <consortium name="Wellcome Sanger Institute Data Sharing"/>
        </authorList>
    </citation>
    <scope>NUCLEOTIDE SEQUENCE [LARGE SCALE GENOMIC DNA]</scope>
</reference>
<dbReference type="PANTHER" id="PTHR18952:SF84">
    <property type="entry name" value="CARBONIC ANHYDRASE 14"/>
    <property type="match status" value="1"/>
</dbReference>
<dbReference type="GO" id="GO:0004089">
    <property type="term" value="F:carbonate dehydratase activity"/>
    <property type="evidence" value="ECO:0007669"/>
    <property type="project" value="InterPro"/>
</dbReference>
<dbReference type="Gene3D" id="3.10.200.10">
    <property type="entry name" value="Alpha carbonic anhydrase"/>
    <property type="match status" value="1"/>
</dbReference>
<comment type="similarity">
    <text evidence="1">Belongs to the alpha-carbonic anhydrase family.</text>
</comment>
<reference evidence="4" key="2">
    <citation type="submission" date="2025-08" db="UniProtKB">
        <authorList>
            <consortium name="Ensembl"/>
        </authorList>
    </citation>
    <scope>IDENTIFICATION</scope>
</reference>
<keyword evidence="2" id="KW-1133">Transmembrane helix</keyword>
<dbReference type="Ensembl" id="ENSENLT00000010602.1">
    <property type="protein sequence ID" value="ENSENLP00000010141.1"/>
    <property type="gene ID" value="ENSENLG00000004874.1"/>
</dbReference>
<evidence type="ECO:0000256" key="2">
    <source>
        <dbReference type="SAM" id="Phobius"/>
    </source>
</evidence>
<keyword evidence="5" id="KW-1185">Reference proteome</keyword>
<reference evidence="4" key="3">
    <citation type="submission" date="2025-09" db="UniProtKB">
        <authorList>
            <consortium name="Ensembl"/>
        </authorList>
    </citation>
    <scope>IDENTIFICATION</scope>
</reference>
<dbReference type="InterPro" id="IPR036398">
    <property type="entry name" value="CA_dom_sf"/>
</dbReference>
<dbReference type="PROSITE" id="PS51144">
    <property type="entry name" value="ALPHA_CA_2"/>
    <property type="match status" value="1"/>
</dbReference>
<accession>A0A665TUP1</accession>
<feature type="transmembrane region" description="Helical" evidence="2">
    <location>
        <begin position="20"/>
        <end position="41"/>
    </location>
</feature>
<name>A0A665TUP1_ECHNA</name>
<feature type="domain" description="Alpha-carbonic anhydrase" evidence="3">
    <location>
        <begin position="1"/>
        <end position="119"/>
    </location>
</feature>
<evidence type="ECO:0000313" key="4">
    <source>
        <dbReference type="Ensembl" id="ENSENLP00000010141.1"/>
    </source>
</evidence>
<sequence>RETKLALYPNMSAAMTQRDGLAVLGILIKVSIPAFDIQSLLPKDLGRYYRYNGSLTTPPCHQSVIWTVFHERIQISKAQVRYRHSSQIHYKADDPDRMLLQDNYRATQPLNHRIIFASFSAG</sequence>
<dbReference type="PANTHER" id="PTHR18952">
    <property type="entry name" value="CARBONIC ANHYDRASE"/>
    <property type="match status" value="1"/>
</dbReference>
<dbReference type="InterPro" id="IPR001148">
    <property type="entry name" value="CA_dom"/>
</dbReference>
<protein>
    <submittedName>
        <fullName evidence="4">Carbonic anhydrase XIV</fullName>
    </submittedName>
</protein>